<dbReference type="AlphaFoldDB" id="A0A372INB3"/>
<proteinExistence type="predicted"/>
<feature type="region of interest" description="Disordered" evidence="1">
    <location>
        <begin position="28"/>
        <end position="52"/>
    </location>
</feature>
<organism evidence="3 4">
    <name type="scientific">Paracidobacterium acidisoli</name>
    <dbReference type="NCBI Taxonomy" id="2303751"/>
    <lineage>
        <taxon>Bacteria</taxon>
        <taxon>Pseudomonadati</taxon>
        <taxon>Acidobacteriota</taxon>
        <taxon>Terriglobia</taxon>
        <taxon>Terriglobales</taxon>
        <taxon>Acidobacteriaceae</taxon>
        <taxon>Paracidobacterium</taxon>
    </lineage>
</organism>
<comment type="caution">
    <text evidence="3">The sequence shown here is derived from an EMBL/GenBank/DDBJ whole genome shotgun (WGS) entry which is preliminary data.</text>
</comment>
<feature type="chain" id="PRO_5016821069" description="Peptidase M1 membrane alanine aminopeptidase domain-containing protein" evidence="2">
    <location>
        <begin position="20"/>
        <end position="608"/>
    </location>
</feature>
<keyword evidence="2" id="KW-0732">Signal</keyword>
<reference evidence="3 4" key="1">
    <citation type="submission" date="2018-08" db="EMBL/GenBank/DDBJ databases">
        <title>Acidipila sp. 4G-K13, an acidobacterium isolated from forest soil.</title>
        <authorList>
            <person name="Gao Z.-H."/>
            <person name="Qiu L.-H."/>
        </authorList>
    </citation>
    <scope>NUCLEOTIDE SEQUENCE [LARGE SCALE GENOMIC DNA]</scope>
    <source>
        <strain evidence="3 4">4G-K13</strain>
    </source>
</reference>
<sequence length="608" mass="65165">MKFWLYLGAGLLCAPAAFAQQPGASRSSQPQVLFSGPQKAAPAVPSSEKSDVTDAERSAVIFTAYDLDVHLAPSRQSLEVHARVTVRNGGAAPLKELPLQISSTLYFEMLGANGKRLAFVQTTLNSDVDHSGQLHEAVISLPEPLAPSASLTLDVDYGGQIPLTAKRLLAIGTPGVPAEASDWDRISDEFTGLRGFGNVVWYPVSSVPAALGDGDKVFAEIGRQKLRSADATITIHLTDEFFNEPPDVAILDGHLIQLDKPRAMPNASFPGVITASLPTERLGFQAPSFFLAQRIATQGGHIRVYARNASQGDAQAYLTAATMALPLVQQWLGQRSDAALTVLDLPEPDDAPAETGSVLLTAFTATAPENVAPAVAHGLAHAYFHSPREWLNEGVAGLISALWIESTQGRTAAMERLNAERPALALVEPGTPGQGAGESLLQASDAIYYRTKATYVLWMLRDLAGDKPLQQTLALYDPAQDTTPEYFEHLLEQQCGKNLQWFFDDWVYNDKGLPDLSIGGVYPGAEAHEQTLLAIDITNAGYAAADVPLVIHSGEAALTRRVQAPAHTKITYRVLVTGDPTEIDLNDGSVPEVQASVHEKDLVTAPVH</sequence>
<protein>
    <recommendedName>
        <fullName evidence="5">Peptidase M1 membrane alanine aminopeptidase domain-containing protein</fullName>
    </recommendedName>
</protein>
<accession>A0A372INB3</accession>
<evidence type="ECO:0000256" key="2">
    <source>
        <dbReference type="SAM" id="SignalP"/>
    </source>
</evidence>
<dbReference type="InterPro" id="IPR027268">
    <property type="entry name" value="Peptidase_M4/M1_CTD_sf"/>
</dbReference>
<evidence type="ECO:0000256" key="1">
    <source>
        <dbReference type="SAM" id="MobiDB-lite"/>
    </source>
</evidence>
<dbReference type="SUPFAM" id="SSF55486">
    <property type="entry name" value="Metalloproteases ('zincins'), catalytic domain"/>
    <property type="match status" value="1"/>
</dbReference>
<evidence type="ECO:0008006" key="5">
    <source>
        <dbReference type="Google" id="ProtNLM"/>
    </source>
</evidence>
<gene>
    <name evidence="3" type="ORF">D0Y96_13770</name>
</gene>
<dbReference type="Proteomes" id="UP000264702">
    <property type="component" value="Unassembled WGS sequence"/>
</dbReference>
<evidence type="ECO:0000313" key="4">
    <source>
        <dbReference type="Proteomes" id="UP000264702"/>
    </source>
</evidence>
<dbReference type="EMBL" id="QVQT01000004">
    <property type="protein sequence ID" value="RFU16442.1"/>
    <property type="molecule type" value="Genomic_DNA"/>
</dbReference>
<dbReference type="Gene3D" id="1.10.390.10">
    <property type="entry name" value="Neutral Protease Domain 2"/>
    <property type="match status" value="1"/>
</dbReference>
<evidence type="ECO:0000313" key="3">
    <source>
        <dbReference type="EMBL" id="RFU16442.1"/>
    </source>
</evidence>
<name>A0A372INB3_9BACT</name>
<feature type="signal peptide" evidence="2">
    <location>
        <begin position="1"/>
        <end position="19"/>
    </location>
</feature>
<keyword evidence="4" id="KW-1185">Reference proteome</keyword>